<evidence type="ECO:0000256" key="6">
    <source>
        <dbReference type="ARBA" id="ARBA00023004"/>
    </source>
</evidence>
<dbReference type="Proteomes" id="UP001168540">
    <property type="component" value="Unassembled WGS sequence"/>
</dbReference>
<dbReference type="PANTHER" id="PTHR10266:SF3">
    <property type="entry name" value="CYTOCHROME C1, HEME PROTEIN, MITOCHONDRIAL"/>
    <property type="match status" value="1"/>
</dbReference>
<evidence type="ECO:0000313" key="12">
    <source>
        <dbReference type="EMBL" id="MDN0076648.1"/>
    </source>
</evidence>
<comment type="subcellular location">
    <subcellularLocation>
        <location evidence="1">Membrane</location>
    </subcellularLocation>
</comment>
<evidence type="ECO:0000256" key="3">
    <source>
        <dbReference type="ARBA" id="ARBA00022692"/>
    </source>
</evidence>
<dbReference type="InterPro" id="IPR009056">
    <property type="entry name" value="Cyt_c-like_dom"/>
</dbReference>
<dbReference type="PANTHER" id="PTHR10266">
    <property type="entry name" value="CYTOCHROME C1"/>
    <property type="match status" value="1"/>
</dbReference>
<evidence type="ECO:0000256" key="10">
    <source>
        <dbReference type="SAM" id="SignalP"/>
    </source>
</evidence>
<comment type="caution">
    <text evidence="12">The sequence shown here is derived from an EMBL/GenBank/DDBJ whole genome shotgun (WGS) entry which is preliminary data.</text>
</comment>
<keyword evidence="7 9" id="KW-0472">Membrane</keyword>
<sequence>MKTKIRHLLAAAALMLPLAAHAAEEGPALDKAEIDIQDTESLQRGAQVFLNYCLSCHSASMMRYNRLMDIGLSEQQIKDNLLPDGAKIGDQMTVSMTKKDAKLWLDNTPPDLSLTARSRGADWLYTYLRSFYRDPSRPTGWNNLVFDKVAMPHVLWELQGDQVLKTTKDAEGHEVKKLELVKAGTMTKLENGKANTLDYDKRIKDLTNYLVFMGEPAQVTRRQIGYAVLMFLGLLLLPLTYFLKKEYWKDIH</sequence>
<keyword evidence="2 8" id="KW-0349">Heme</keyword>
<keyword evidence="4 8" id="KW-0479">Metal-binding</keyword>
<evidence type="ECO:0000256" key="5">
    <source>
        <dbReference type="ARBA" id="ARBA00022989"/>
    </source>
</evidence>
<evidence type="ECO:0000256" key="7">
    <source>
        <dbReference type="ARBA" id="ARBA00023136"/>
    </source>
</evidence>
<gene>
    <name evidence="12" type="ORF">QU481_17430</name>
</gene>
<keyword evidence="13" id="KW-1185">Reference proteome</keyword>
<evidence type="ECO:0000256" key="2">
    <source>
        <dbReference type="ARBA" id="ARBA00022617"/>
    </source>
</evidence>
<proteinExistence type="predicted"/>
<dbReference type="InterPro" id="IPR002326">
    <property type="entry name" value="Cyt_c1"/>
</dbReference>
<evidence type="ECO:0000256" key="4">
    <source>
        <dbReference type="ARBA" id="ARBA00022723"/>
    </source>
</evidence>
<evidence type="ECO:0000259" key="11">
    <source>
        <dbReference type="PROSITE" id="PS51007"/>
    </source>
</evidence>
<keyword evidence="6 8" id="KW-0408">Iron</keyword>
<evidence type="ECO:0000256" key="8">
    <source>
        <dbReference type="PROSITE-ProRule" id="PRU00433"/>
    </source>
</evidence>
<dbReference type="RefSeq" id="WP_289831300.1">
    <property type="nucleotide sequence ID" value="NZ_JAUEDK010000038.1"/>
</dbReference>
<dbReference type="Gene3D" id="1.10.760.10">
    <property type="entry name" value="Cytochrome c-like domain"/>
    <property type="match status" value="1"/>
</dbReference>
<accession>A0ABT7XS80</accession>
<keyword evidence="10" id="KW-0732">Signal</keyword>
<feature type="transmembrane region" description="Helical" evidence="9">
    <location>
        <begin position="224"/>
        <end position="243"/>
    </location>
</feature>
<dbReference type="SUPFAM" id="SSF46626">
    <property type="entry name" value="Cytochrome c"/>
    <property type="match status" value="1"/>
</dbReference>
<reference evidence="12" key="1">
    <citation type="submission" date="2023-06" db="EMBL/GenBank/DDBJ databases">
        <authorList>
            <person name="Zhang S."/>
        </authorList>
    </citation>
    <scope>NUCLEOTIDE SEQUENCE</scope>
    <source>
        <strain evidence="12">SG2303</strain>
    </source>
</reference>
<protein>
    <submittedName>
        <fullName evidence="12">Cytochrome c1</fullName>
    </submittedName>
</protein>
<organism evidence="12 13">
    <name type="scientific">Crenobacter oryzisoli</name>
    <dbReference type="NCBI Taxonomy" id="3056844"/>
    <lineage>
        <taxon>Bacteria</taxon>
        <taxon>Pseudomonadati</taxon>
        <taxon>Pseudomonadota</taxon>
        <taxon>Betaproteobacteria</taxon>
        <taxon>Neisseriales</taxon>
        <taxon>Neisseriaceae</taxon>
        <taxon>Crenobacter</taxon>
    </lineage>
</organism>
<dbReference type="EMBL" id="JAUEDK010000038">
    <property type="protein sequence ID" value="MDN0076648.1"/>
    <property type="molecule type" value="Genomic_DNA"/>
</dbReference>
<dbReference type="PROSITE" id="PS51007">
    <property type="entry name" value="CYTC"/>
    <property type="match status" value="1"/>
</dbReference>
<keyword evidence="3 9" id="KW-0812">Transmembrane</keyword>
<evidence type="ECO:0000256" key="1">
    <source>
        <dbReference type="ARBA" id="ARBA00004370"/>
    </source>
</evidence>
<dbReference type="Pfam" id="PF02167">
    <property type="entry name" value="Cytochrom_C1"/>
    <property type="match status" value="1"/>
</dbReference>
<dbReference type="InterPro" id="IPR036909">
    <property type="entry name" value="Cyt_c-like_dom_sf"/>
</dbReference>
<feature type="signal peptide" evidence="10">
    <location>
        <begin position="1"/>
        <end position="22"/>
    </location>
</feature>
<evidence type="ECO:0000256" key="9">
    <source>
        <dbReference type="SAM" id="Phobius"/>
    </source>
</evidence>
<feature type="domain" description="Cytochrome c" evidence="11">
    <location>
        <begin position="40"/>
        <end position="214"/>
    </location>
</feature>
<feature type="chain" id="PRO_5046194229" evidence="10">
    <location>
        <begin position="23"/>
        <end position="252"/>
    </location>
</feature>
<keyword evidence="5 9" id="KW-1133">Transmembrane helix</keyword>
<name>A0ABT7XS80_9NEIS</name>
<evidence type="ECO:0000313" key="13">
    <source>
        <dbReference type="Proteomes" id="UP001168540"/>
    </source>
</evidence>